<proteinExistence type="predicted"/>
<feature type="region of interest" description="Disordered" evidence="1">
    <location>
        <begin position="60"/>
        <end position="94"/>
    </location>
</feature>
<feature type="transmembrane region" description="Helical" evidence="2">
    <location>
        <begin position="178"/>
        <end position="200"/>
    </location>
</feature>
<dbReference type="KEGG" id="bpg:Bathy05g01790"/>
<keyword evidence="4" id="KW-1185">Reference proteome</keyword>
<keyword evidence="2" id="KW-0812">Transmembrane</keyword>
<dbReference type="Proteomes" id="UP000198341">
    <property type="component" value="Chromosome 5"/>
</dbReference>
<protein>
    <recommendedName>
        <fullName evidence="5">Transmembrane protein</fullName>
    </recommendedName>
</protein>
<accession>K8EVP4</accession>
<feature type="region of interest" description="Disordered" evidence="1">
    <location>
        <begin position="1"/>
        <end position="34"/>
    </location>
</feature>
<evidence type="ECO:0000313" key="3">
    <source>
        <dbReference type="EMBL" id="CCO16525.1"/>
    </source>
</evidence>
<keyword evidence="2" id="KW-0472">Membrane</keyword>
<evidence type="ECO:0000256" key="2">
    <source>
        <dbReference type="SAM" id="Phobius"/>
    </source>
</evidence>
<feature type="transmembrane region" description="Helical" evidence="2">
    <location>
        <begin position="125"/>
        <end position="145"/>
    </location>
</feature>
<sequence length="225" mass="25952">MAAKKNNKNTNNNQTKKEALKEAALTSNGDDIIVPSPLTKIADLRPGWIGDCCFRVIEESKEEEGEEEDEDEKRRKQTQQHPNASSSSKQHQNSRRFREFLVGDVSGKIKFRCSEKREGESSSRLYSVISSSSLVVVVVLLFWILRRADGQTDTNRKRELIRDFESSERYFSSQLTPVLSLSLFLFQYHITSQIILSRSFKTKRSVRFKKRENRNDQRPDATDDG</sequence>
<evidence type="ECO:0000313" key="4">
    <source>
        <dbReference type="Proteomes" id="UP000198341"/>
    </source>
</evidence>
<name>K8EVP4_9CHLO</name>
<dbReference type="AlphaFoldDB" id="K8EVP4"/>
<keyword evidence="2" id="KW-1133">Transmembrane helix</keyword>
<dbReference type="RefSeq" id="XP_007512967.1">
    <property type="nucleotide sequence ID" value="XM_007512905.1"/>
</dbReference>
<dbReference type="GeneID" id="19015682"/>
<gene>
    <name evidence="3" type="ORF">Bathy05g01790</name>
</gene>
<feature type="compositionally biased region" description="Polar residues" evidence="1">
    <location>
        <begin position="79"/>
        <end position="91"/>
    </location>
</feature>
<evidence type="ECO:0000256" key="1">
    <source>
        <dbReference type="SAM" id="MobiDB-lite"/>
    </source>
</evidence>
<dbReference type="EMBL" id="FO082274">
    <property type="protein sequence ID" value="CCO16525.1"/>
    <property type="molecule type" value="Genomic_DNA"/>
</dbReference>
<reference evidence="3 4" key="1">
    <citation type="submission" date="2011-10" db="EMBL/GenBank/DDBJ databases">
        <authorList>
            <person name="Genoscope - CEA"/>
        </authorList>
    </citation>
    <scope>NUCLEOTIDE SEQUENCE [LARGE SCALE GENOMIC DNA]</scope>
    <source>
        <strain evidence="3 4">RCC 1105</strain>
    </source>
</reference>
<feature type="compositionally biased region" description="Acidic residues" evidence="1">
    <location>
        <begin position="60"/>
        <end position="71"/>
    </location>
</feature>
<organism evidence="3 4">
    <name type="scientific">Bathycoccus prasinos</name>
    <dbReference type="NCBI Taxonomy" id="41875"/>
    <lineage>
        <taxon>Eukaryota</taxon>
        <taxon>Viridiplantae</taxon>
        <taxon>Chlorophyta</taxon>
        <taxon>Mamiellophyceae</taxon>
        <taxon>Mamiellales</taxon>
        <taxon>Bathycoccaceae</taxon>
        <taxon>Bathycoccus</taxon>
    </lineage>
</organism>
<evidence type="ECO:0008006" key="5">
    <source>
        <dbReference type="Google" id="ProtNLM"/>
    </source>
</evidence>